<dbReference type="InterPro" id="IPR044711">
    <property type="entry name" value="EC11-15"/>
</dbReference>
<dbReference type="GO" id="GO:2000008">
    <property type="term" value="P:regulation of protein localization to cell surface"/>
    <property type="evidence" value="ECO:0007669"/>
    <property type="project" value="UniProtKB-ARBA"/>
</dbReference>
<evidence type="ECO:0000256" key="4">
    <source>
        <dbReference type="ARBA" id="ARBA00022729"/>
    </source>
</evidence>
<dbReference type="PANTHER" id="PTHR35293:SF10">
    <property type="entry name" value="EGG CELL-SECRETED PROTEIN 1.2-RELATED"/>
    <property type="match status" value="1"/>
</dbReference>
<evidence type="ECO:0000256" key="1">
    <source>
        <dbReference type="ARBA" id="ARBA00004541"/>
    </source>
</evidence>
<name>A0A2H5QWY0_CITUN</name>
<dbReference type="PANTHER" id="PTHR35293">
    <property type="entry name" value="EGG CELL-SECRETED PROTEIN 1.5"/>
    <property type="match status" value="1"/>
</dbReference>
<evidence type="ECO:0000256" key="9">
    <source>
        <dbReference type="SAM" id="Phobius"/>
    </source>
</evidence>
<keyword evidence="12" id="KW-1185">Reference proteome</keyword>
<evidence type="ECO:0000256" key="6">
    <source>
        <dbReference type="ARBA" id="ARBA00023329"/>
    </source>
</evidence>
<dbReference type="Proteomes" id="UP000236630">
    <property type="component" value="Unassembled WGS sequence"/>
</dbReference>
<keyword evidence="3" id="KW-0964">Secreted</keyword>
<comment type="caution">
    <text evidence="11">The sequence shown here is derived from an EMBL/GenBank/DDBJ whole genome shotgun (WGS) entry which is preliminary data.</text>
</comment>
<evidence type="ECO:0000256" key="2">
    <source>
        <dbReference type="ARBA" id="ARBA00004613"/>
    </source>
</evidence>
<dbReference type="GO" id="GO:0080155">
    <property type="term" value="P:regulation of double fertilization forming a zygote and endosperm"/>
    <property type="evidence" value="ECO:0007669"/>
    <property type="project" value="UniProtKB-ARBA"/>
</dbReference>
<dbReference type="Pfam" id="PF05617">
    <property type="entry name" value="Prolamin_like"/>
    <property type="match status" value="1"/>
</dbReference>
<feature type="domain" description="Prolamin-like" evidence="10">
    <location>
        <begin position="52"/>
        <end position="116"/>
    </location>
</feature>
<accession>A0A2H5QWY0</accession>
<dbReference type="AlphaFoldDB" id="A0A2H5QWY0"/>
<evidence type="ECO:0000256" key="8">
    <source>
        <dbReference type="ARBA" id="ARBA00034484"/>
    </source>
</evidence>
<comment type="similarity">
    <text evidence="8">Belongs to the plant egg cell-secreted peptide family.</text>
</comment>
<keyword evidence="9" id="KW-0472">Membrane</keyword>
<reference evidence="11 12" key="1">
    <citation type="journal article" date="2017" name="Front. Genet.">
        <title>Draft sequencing of the heterozygous diploid genome of Satsuma (Citrus unshiu Marc.) using a hybrid assembly approach.</title>
        <authorList>
            <person name="Shimizu T."/>
            <person name="Tanizawa Y."/>
            <person name="Mochizuki T."/>
            <person name="Nagasaki H."/>
            <person name="Yoshioka T."/>
            <person name="Toyoda A."/>
            <person name="Fujiyama A."/>
            <person name="Kaminuma E."/>
            <person name="Nakamura Y."/>
        </authorList>
    </citation>
    <scope>NUCLEOTIDE SEQUENCE [LARGE SCALE GENOMIC DNA]</scope>
    <source>
        <strain evidence="12">cv. Miyagawa wase</strain>
    </source>
</reference>
<gene>
    <name evidence="11" type="ORF">CUMW_269610</name>
</gene>
<keyword evidence="5" id="KW-0278">Fertilization</keyword>
<feature type="transmembrane region" description="Helical" evidence="9">
    <location>
        <begin position="6"/>
        <end position="25"/>
    </location>
</feature>
<dbReference type="STRING" id="55188.A0A2H5QWY0"/>
<comment type="function">
    <text evidence="7">Involved in the regulation of gamete interactions during the double fertilization and to prevent multiple-pollen tube attraction; mediates the redistribution of the gamete fusogen HAP2/GCS1 to the cell surface after secretion upon sperm arrival.</text>
</comment>
<dbReference type="InterPro" id="IPR008502">
    <property type="entry name" value="Prolamin-like"/>
</dbReference>
<evidence type="ECO:0000256" key="7">
    <source>
        <dbReference type="ARBA" id="ARBA00034457"/>
    </source>
</evidence>
<organism evidence="11 12">
    <name type="scientific">Citrus unshiu</name>
    <name type="common">Satsuma mandarin</name>
    <name type="synonym">Citrus nobilis var. unshiu</name>
    <dbReference type="NCBI Taxonomy" id="55188"/>
    <lineage>
        <taxon>Eukaryota</taxon>
        <taxon>Viridiplantae</taxon>
        <taxon>Streptophyta</taxon>
        <taxon>Embryophyta</taxon>
        <taxon>Tracheophyta</taxon>
        <taxon>Spermatophyta</taxon>
        <taxon>Magnoliopsida</taxon>
        <taxon>eudicotyledons</taxon>
        <taxon>Gunneridae</taxon>
        <taxon>Pentapetalae</taxon>
        <taxon>rosids</taxon>
        <taxon>malvids</taxon>
        <taxon>Sapindales</taxon>
        <taxon>Rutaceae</taxon>
        <taxon>Aurantioideae</taxon>
        <taxon>Citrus</taxon>
    </lineage>
</organism>
<sequence>MALKHVFFILNLTCLIMTNIANVISRNDRLNNNMKPSYDLTTRVEDSGGLTKCWNALMELKSCSNEIVIFFLNNKADIGPYRCRAIDIITRNCWPAMLTSLGFTAEEGNILRGYCDASSAPSPGGLVVIYHPQVSKPREVRFL</sequence>
<dbReference type="GO" id="GO:0005576">
    <property type="term" value="C:extracellular region"/>
    <property type="evidence" value="ECO:0007669"/>
    <property type="project" value="UniProtKB-SubCell"/>
</dbReference>
<dbReference type="EMBL" id="BDQV01001106">
    <property type="protein sequence ID" value="GAY69126.1"/>
    <property type="molecule type" value="Genomic_DNA"/>
</dbReference>
<dbReference type="GO" id="GO:0031410">
    <property type="term" value="C:cytoplasmic vesicle"/>
    <property type="evidence" value="ECO:0007669"/>
    <property type="project" value="UniProtKB-SubCell"/>
</dbReference>
<proteinExistence type="inferred from homology"/>
<evidence type="ECO:0000256" key="5">
    <source>
        <dbReference type="ARBA" id="ARBA00023279"/>
    </source>
</evidence>
<keyword evidence="6" id="KW-0968">Cytoplasmic vesicle</keyword>
<keyword evidence="4" id="KW-0732">Signal</keyword>
<protein>
    <recommendedName>
        <fullName evidence="10">Prolamin-like domain-containing protein</fullName>
    </recommendedName>
</protein>
<comment type="subcellular location">
    <subcellularLocation>
        <location evidence="1">Cytoplasmic vesicle</location>
    </subcellularLocation>
    <subcellularLocation>
        <location evidence="2">Secreted</location>
    </subcellularLocation>
</comment>
<keyword evidence="9" id="KW-0812">Transmembrane</keyword>
<dbReference type="GO" id="GO:0009567">
    <property type="term" value="P:double fertilization forming a zygote and endosperm"/>
    <property type="evidence" value="ECO:0007669"/>
    <property type="project" value="InterPro"/>
</dbReference>
<evidence type="ECO:0000259" key="10">
    <source>
        <dbReference type="Pfam" id="PF05617"/>
    </source>
</evidence>
<evidence type="ECO:0000313" key="11">
    <source>
        <dbReference type="EMBL" id="GAY69126.1"/>
    </source>
</evidence>
<evidence type="ECO:0000256" key="3">
    <source>
        <dbReference type="ARBA" id="ARBA00022525"/>
    </source>
</evidence>
<evidence type="ECO:0000313" key="12">
    <source>
        <dbReference type="Proteomes" id="UP000236630"/>
    </source>
</evidence>
<keyword evidence="9" id="KW-1133">Transmembrane helix</keyword>